<sequence>MNKGGGEKTITLRLWVFKFVLNEFGVCLEGYRAKDFDACELKNWRSTSIVTRLSSRVLQTSSGTKYVLKGPIDQDTALLLGYPLPLIDLFKTGFPPDWKRILERHYYSFKHKSPFNSLHWLNSTVTDAKEVSAGDTRKTRKRSLDQRRRSSKIFEPLAQSRVISEKIDEENEADELSDKENSSSHKKPLAASLHANTSNASLLGPSSKKDIQCFSPARPVYEVPFNCDQKISSSDSSGCVQLLSWFFLFCVQDLGDSRLFPNFAIVLEGYRPDVGKVWKTSVITEVRDPRILCTASTVYKLIGPVNVIVAAERGYPKALLASFLNGFPPTWQNLLSSFFKACIEPLLVSERHLVIEELSDGKVSLDGRMLLPKTSSDANGTLEDRSRSNMENLSSLDGNYSSDDLGETYASVVRCYERDGSKVKNKKKKTAKMTHVRTSSRTSQRQSSKKRHKKAIPESQFEDNGQHRNNNAVVSSSDVTTVCVAKRRISGEDEIAVSRSGRVIKPPMATWANQRIVYNAYGEAIKAEGLITKSTTSSNTFNATGLANLLGLSPPKSPLQCETSRGQKVQNRSERRNSGNKKRIVNYSSSSSDEGYGDVPSSSTSCLESPTPIRVKGSKTWHVIDSSASSSENEEDEVEIRTRQRGKRAPKKRKPREKKSKKNRKKVHQPKKTVNENKQKTGVTEGESIPPGSEDPRTDRNSNQEQLEGPIVSFSDVESAHAYDDENRKVVAKADGRGRAAEQEKSHQTSVRKQTTPESSRIPEVPQRRRWTERDIKRLKLVLESIRIKGDDDWEKVAEKVHGRTAEDCKNVAKRKLQWKPDIECSKETEEKQLQQLAVAAVSSKGTRRFAVQAQKFARKFLTTGGDDDYFANSAVDMSNVTSMPSVAEFDPNDSLLDVLRSPVDDVPRPNHREYIPPSPESSDDGLSRPRNSLTQVFSVSSADKEKTTRYAHELMQKKGIFNASRMNYSLRSASSRLRGHNKKDFQLNLPIIHHEEEEESEDREEEDDYFNEDDD</sequence>
<accession>A0ABD6ECS9</accession>
<evidence type="ECO:0000256" key="1">
    <source>
        <dbReference type="ARBA" id="ARBA00004123"/>
    </source>
</evidence>
<feature type="region of interest" description="Disordered" evidence="2">
    <location>
        <begin position="420"/>
        <end position="471"/>
    </location>
</feature>
<feature type="domain" description="Myb-like" evidence="3">
    <location>
        <begin position="767"/>
        <end position="817"/>
    </location>
</feature>
<feature type="region of interest" description="Disordered" evidence="2">
    <location>
        <begin position="168"/>
        <end position="189"/>
    </location>
</feature>
<feature type="compositionally biased region" description="Acidic residues" evidence="2">
    <location>
        <begin position="997"/>
        <end position="1016"/>
    </location>
</feature>
<comment type="subcellular location">
    <subcellularLocation>
        <location evidence="1">Nucleus</location>
    </subcellularLocation>
</comment>
<feature type="compositionally biased region" description="Basic residues" evidence="2">
    <location>
        <begin position="643"/>
        <end position="671"/>
    </location>
</feature>
<dbReference type="Pfam" id="PF00249">
    <property type="entry name" value="Myb_DNA-binding"/>
    <property type="match status" value="1"/>
</dbReference>
<dbReference type="Proteomes" id="UP001608902">
    <property type="component" value="Unassembled WGS sequence"/>
</dbReference>
<dbReference type="PANTHER" id="PTHR16124:SF3">
    <property type="entry name" value="MIS18-BINDING PROTEIN 1"/>
    <property type="match status" value="1"/>
</dbReference>
<evidence type="ECO:0000256" key="2">
    <source>
        <dbReference type="SAM" id="MobiDB-lite"/>
    </source>
</evidence>
<dbReference type="InterPro" id="IPR015216">
    <property type="entry name" value="SANTA"/>
</dbReference>
<feature type="compositionally biased region" description="Polar residues" evidence="2">
    <location>
        <begin position="748"/>
        <end position="759"/>
    </location>
</feature>
<evidence type="ECO:0000313" key="4">
    <source>
        <dbReference type="EMBL" id="MFH4977466.1"/>
    </source>
</evidence>
<dbReference type="EMBL" id="JBGFUD010002322">
    <property type="protein sequence ID" value="MFH4977466.1"/>
    <property type="molecule type" value="Genomic_DNA"/>
</dbReference>
<feature type="compositionally biased region" description="Basic and acidic residues" evidence="2">
    <location>
        <begin position="903"/>
        <end position="915"/>
    </location>
</feature>
<gene>
    <name evidence="4" type="ORF">AB6A40_004175</name>
</gene>
<evidence type="ECO:0000313" key="5">
    <source>
        <dbReference type="Proteomes" id="UP001608902"/>
    </source>
</evidence>
<dbReference type="Gene3D" id="1.10.10.60">
    <property type="entry name" value="Homeodomain-like"/>
    <property type="match status" value="1"/>
</dbReference>
<feature type="region of interest" description="Disordered" evidence="2">
    <location>
        <begin position="992"/>
        <end position="1016"/>
    </location>
</feature>
<protein>
    <recommendedName>
        <fullName evidence="3">Myb-like domain-containing protein</fullName>
    </recommendedName>
</protein>
<comment type="caution">
    <text evidence="4">The sequence shown here is derived from an EMBL/GenBank/DDBJ whole genome shotgun (WGS) entry which is preliminary data.</text>
</comment>
<organism evidence="4 5">
    <name type="scientific">Gnathostoma spinigerum</name>
    <dbReference type="NCBI Taxonomy" id="75299"/>
    <lineage>
        <taxon>Eukaryota</taxon>
        <taxon>Metazoa</taxon>
        <taxon>Ecdysozoa</taxon>
        <taxon>Nematoda</taxon>
        <taxon>Chromadorea</taxon>
        <taxon>Rhabditida</taxon>
        <taxon>Spirurina</taxon>
        <taxon>Gnathostomatomorpha</taxon>
        <taxon>Gnathostomatoidea</taxon>
        <taxon>Gnathostomatidae</taxon>
        <taxon>Gnathostoma</taxon>
    </lineage>
</organism>
<reference evidence="4 5" key="1">
    <citation type="submission" date="2024-08" db="EMBL/GenBank/DDBJ databases">
        <title>Gnathostoma spinigerum genome.</title>
        <authorList>
            <person name="Gonzalez-Bertolin B."/>
            <person name="Monzon S."/>
            <person name="Zaballos A."/>
            <person name="Jimenez P."/>
            <person name="Dekumyoy P."/>
            <person name="Varona S."/>
            <person name="Cuesta I."/>
            <person name="Sumanam S."/>
            <person name="Adisakwattana P."/>
            <person name="Gasser R.B."/>
            <person name="Hernandez-Gonzalez A."/>
            <person name="Young N.D."/>
            <person name="Perteguer M.J."/>
        </authorList>
    </citation>
    <scope>NUCLEOTIDE SEQUENCE [LARGE SCALE GENOMIC DNA]</scope>
    <source>
        <strain evidence="4">AL3</strain>
        <tissue evidence="4">Liver</tissue>
    </source>
</reference>
<dbReference type="CDD" id="cd00167">
    <property type="entry name" value="SANT"/>
    <property type="match status" value="1"/>
</dbReference>
<evidence type="ECO:0000259" key="3">
    <source>
        <dbReference type="PROSITE" id="PS50090"/>
    </source>
</evidence>
<feature type="compositionally biased region" description="Polar residues" evidence="2">
    <location>
        <begin position="560"/>
        <end position="570"/>
    </location>
</feature>
<name>A0ABD6ECS9_9BILA</name>
<feature type="compositionally biased region" description="Basic and acidic residues" evidence="2">
    <location>
        <begin position="718"/>
        <end position="747"/>
    </location>
</feature>
<feature type="region of interest" description="Disordered" evidence="2">
    <location>
        <begin position="901"/>
        <end position="931"/>
    </location>
</feature>
<dbReference type="InterPro" id="IPR039110">
    <property type="entry name" value="KNL2-like"/>
</dbReference>
<feature type="compositionally biased region" description="Basic residues" evidence="2">
    <location>
        <begin position="423"/>
        <end position="435"/>
    </location>
</feature>
<dbReference type="InterPro" id="IPR001005">
    <property type="entry name" value="SANT/Myb"/>
</dbReference>
<keyword evidence="5" id="KW-1185">Reference proteome</keyword>
<dbReference type="InterPro" id="IPR009057">
    <property type="entry name" value="Homeodomain-like_sf"/>
</dbReference>
<dbReference type="AlphaFoldDB" id="A0ABD6ECS9"/>
<feature type="compositionally biased region" description="Low complexity" evidence="2">
    <location>
        <begin position="437"/>
        <end position="446"/>
    </location>
</feature>
<dbReference type="GO" id="GO:0005634">
    <property type="term" value="C:nucleus"/>
    <property type="evidence" value="ECO:0007669"/>
    <property type="project" value="UniProtKB-SubCell"/>
</dbReference>
<dbReference type="SUPFAM" id="SSF46689">
    <property type="entry name" value="Homeodomain-like"/>
    <property type="match status" value="1"/>
</dbReference>
<feature type="region of interest" description="Disordered" evidence="2">
    <location>
        <begin position="374"/>
        <end position="397"/>
    </location>
</feature>
<dbReference type="PROSITE" id="PS50090">
    <property type="entry name" value="MYB_LIKE"/>
    <property type="match status" value="1"/>
</dbReference>
<dbReference type="Pfam" id="PF09133">
    <property type="entry name" value="SANTA"/>
    <property type="match status" value="2"/>
</dbReference>
<dbReference type="PANTHER" id="PTHR16124">
    <property type="entry name" value="MIS18-BINDING PROTEIN 1"/>
    <property type="match status" value="1"/>
</dbReference>
<proteinExistence type="predicted"/>
<feature type="region of interest" description="Disordered" evidence="2">
    <location>
        <begin position="554"/>
        <end position="767"/>
    </location>
</feature>